<dbReference type="EMBL" id="JAVREX010000001">
    <property type="protein sequence ID" value="MDT0426354.1"/>
    <property type="molecule type" value="Genomic_DNA"/>
</dbReference>
<evidence type="ECO:0000313" key="2">
    <source>
        <dbReference type="Proteomes" id="UP001183777"/>
    </source>
</evidence>
<accession>A0ABU2RBZ8</accession>
<dbReference type="Proteomes" id="UP001183777">
    <property type="component" value="Unassembled WGS sequence"/>
</dbReference>
<gene>
    <name evidence="1" type="ORF">RM649_01630</name>
</gene>
<dbReference type="RefSeq" id="WP_311654499.1">
    <property type="nucleotide sequence ID" value="NZ_JAVREX010000001.1"/>
</dbReference>
<keyword evidence="2" id="KW-1185">Reference proteome</keyword>
<dbReference type="InterPro" id="IPR027417">
    <property type="entry name" value="P-loop_NTPase"/>
</dbReference>
<sequence>MDRIDGTDGIAHPDPGPTEALLIGGRAGVGKTTVGWEISDRLREAGVAHAVIEGDYLGQVHPAPPGDPRRSAVTEANLTAVWGTYAALGYRRLVYSNTVSVLPDSAAMFERALGPGVRIIRVLLTASDTTTLTRLTAREIGSALDREVAGSARKARLLDAQSPPDTVRIPTDGRTVGDIAAEVLGVAGWVGSGEGEDGAR</sequence>
<reference evidence="2" key="1">
    <citation type="submission" date="2023-07" db="EMBL/GenBank/DDBJ databases">
        <title>30 novel species of actinomycetes from the DSMZ collection.</title>
        <authorList>
            <person name="Nouioui I."/>
        </authorList>
    </citation>
    <scope>NUCLEOTIDE SEQUENCE [LARGE SCALE GENOMIC DNA]</scope>
    <source>
        <strain evidence="2">DSM 41770</strain>
    </source>
</reference>
<evidence type="ECO:0008006" key="3">
    <source>
        <dbReference type="Google" id="ProtNLM"/>
    </source>
</evidence>
<name>A0ABU2RBZ8_9ACTN</name>
<dbReference type="Gene3D" id="3.40.50.300">
    <property type="entry name" value="P-loop containing nucleotide triphosphate hydrolases"/>
    <property type="match status" value="1"/>
</dbReference>
<organism evidence="1 2">
    <name type="scientific">Streptomyces salyersiae</name>
    <dbReference type="NCBI Taxonomy" id="3075530"/>
    <lineage>
        <taxon>Bacteria</taxon>
        <taxon>Bacillati</taxon>
        <taxon>Actinomycetota</taxon>
        <taxon>Actinomycetes</taxon>
        <taxon>Kitasatosporales</taxon>
        <taxon>Streptomycetaceae</taxon>
        <taxon>Streptomyces</taxon>
    </lineage>
</organism>
<evidence type="ECO:0000313" key="1">
    <source>
        <dbReference type="EMBL" id="MDT0426354.1"/>
    </source>
</evidence>
<proteinExistence type="predicted"/>
<dbReference type="SUPFAM" id="SSF52540">
    <property type="entry name" value="P-loop containing nucleoside triphosphate hydrolases"/>
    <property type="match status" value="1"/>
</dbReference>
<comment type="caution">
    <text evidence="1">The sequence shown here is derived from an EMBL/GenBank/DDBJ whole genome shotgun (WGS) entry which is preliminary data.</text>
</comment>
<protein>
    <recommendedName>
        <fullName evidence="3">UDP-N-acetylglucosamine kinase</fullName>
    </recommendedName>
</protein>